<dbReference type="CDD" id="cd07185">
    <property type="entry name" value="OmpA_C-like"/>
    <property type="match status" value="1"/>
</dbReference>
<evidence type="ECO:0000259" key="4">
    <source>
        <dbReference type="PROSITE" id="PS51123"/>
    </source>
</evidence>
<keyword evidence="2" id="KW-0175">Coiled coil</keyword>
<evidence type="ECO:0000313" key="5">
    <source>
        <dbReference type="EMBL" id="SNT67716.1"/>
    </source>
</evidence>
<evidence type="ECO:0000256" key="1">
    <source>
        <dbReference type="PROSITE-ProRule" id="PRU00473"/>
    </source>
</evidence>
<sequence>MARRRSRSDANIWPGFVDGLSTLLLVLMFVLSIFVVAQFYLGERLTSVKDELAFKDAELARLTARLDALAEQLGLARAEKEALQNQILALEATLAEKEAALAESRSTVAATAEELEAERALAEQQKSEIATLNAQLAALRRQLASLQEALEAAEAKDREQQAQIENLSQRLNAALARKVQELQEVRSRFFEALRAALAGRADVRVEGDRFVLQGDLLFAPCSATIGDAGRVELDKIAAIILDIQDDIPAEIPWVLRVDGHADATPLGPSCAARFASNLDLSAQRATAVVEYLKSRGVPAKRLAATGWGSQWPLVAGYSPAALAQNRRIEFKLDAR</sequence>
<dbReference type="InterPro" id="IPR036737">
    <property type="entry name" value="OmpA-like_sf"/>
</dbReference>
<gene>
    <name evidence="5" type="ORF">SAMN06297382_0209</name>
</gene>
<protein>
    <submittedName>
        <fullName evidence="5">Chemotaxis protein MotB</fullName>
    </submittedName>
</protein>
<dbReference type="RefSeq" id="WP_089410736.1">
    <property type="nucleotide sequence ID" value="NZ_FZQA01000001.1"/>
</dbReference>
<dbReference type="PANTHER" id="PTHR30329">
    <property type="entry name" value="STATOR ELEMENT OF FLAGELLAR MOTOR COMPLEX"/>
    <property type="match status" value="1"/>
</dbReference>
<proteinExistence type="predicted"/>
<organism evidence="5 6">
    <name type="scientific">Amphiplicatus metriothermophilus</name>
    <dbReference type="NCBI Taxonomy" id="1519374"/>
    <lineage>
        <taxon>Bacteria</taxon>
        <taxon>Pseudomonadati</taxon>
        <taxon>Pseudomonadota</taxon>
        <taxon>Alphaproteobacteria</taxon>
        <taxon>Parvularculales</taxon>
        <taxon>Parvularculaceae</taxon>
        <taxon>Amphiplicatus</taxon>
    </lineage>
</organism>
<dbReference type="AlphaFoldDB" id="A0A239PIV4"/>
<evidence type="ECO:0000313" key="6">
    <source>
        <dbReference type="Proteomes" id="UP000198346"/>
    </source>
</evidence>
<keyword evidence="3" id="KW-0812">Transmembrane</keyword>
<accession>A0A239PIV4</accession>
<feature type="transmembrane region" description="Helical" evidence="3">
    <location>
        <begin position="20"/>
        <end position="41"/>
    </location>
</feature>
<dbReference type="Gene3D" id="3.30.1330.60">
    <property type="entry name" value="OmpA-like domain"/>
    <property type="match status" value="1"/>
</dbReference>
<reference evidence="5 6" key="1">
    <citation type="submission" date="2017-07" db="EMBL/GenBank/DDBJ databases">
        <authorList>
            <person name="Sun Z.S."/>
            <person name="Albrecht U."/>
            <person name="Echele G."/>
            <person name="Lee C.C."/>
        </authorList>
    </citation>
    <scope>NUCLEOTIDE SEQUENCE [LARGE SCALE GENOMIC DNA]</scope>
    <source>
        <strain evidence="5 6">CGMCC 1.12710</strain>
    </source>
</reference>
<keyword evidence="3" id="KW-1133">Transmembrane helix</keyword>
<dbReference type="PANTHER" id="PTHR30329:SF21">
    <property type="entry name" value="LIPOPROTEIN YIAD-RELATED"/>
    <property type="match status" value="1"/>
</dbReference>
<dbReference type="GO" id="GO:0016020">
    <property type="term" value="C:membrane"/>
    <property type="evidence" value="ECO:0007669"/>
    <property type="project" value="UniProtKB-UniRule"/>
</dbReference>
<dbReference type="SUPFAM" id="SSF103088">
    <property type="entry name" value="OmpA-like"/>
    <property type="match status" value="1"/>
</dbReference>
<evidence type="ECO:0000256" key="3">
    <source>
        <dbReference type="SAM" id="Phobius"/>
    </source>
</evidence>
<dbReference type="InterPro" id="IPR050330">
    <property type="entry name" value="Bact_OuterMem_StrucFunc"/>
</dbReference>
<feature type="coiled-coil region" evidence="2">
    <location>
        <begin position="45"/>
        <end position="188"/>
    </location>
</feature>
<dbReference type="Pfam" id="PF00691">
    <property type="entry name" value="OmpA"/>
    <property type="match status" value="1"/>
</dbReference>
<dbReference type="EMBL" id="FZQA01000001">
    <property type="protein sequence ID" value="SNT67716.1"/>
    <property type="molecule type" value="Genomic_DNA"/>
</dbReference>
<feature type="domain" description="OmpA-like" evidence="4">
    <location>
        <begin position="206"/>
        <end position="335"/>
    </location>
</feature>
<keyword evidence="1 3" id="KW-0472">Membrane</keyword>
<dbReference type="Gene3D" id="1.10.287.1490">
    <property type="match status" value="1"/>
</dbReference>
<dbReference type="InterPro" id="IPR006665">
    <property type="entry name" value="OmpA-like"/>
</dbReference>
<keyword evidence="6" id="KW-1185">Reference proteome</keyword>
<name>A0A239PIV4_9PROT</name>
<dbReference type="NCBIfam" id="NF006543">
    <property type="entry name" value="PRK09039.1-2"/>
    <property type="match status" value="1"/>
</dbReference>
<dbReference type="PROSITE" id="PS51123">
    <property type="entry name" value="OMPA_2"/>
    <property type="match status" value="1"/>
</dbReference>
<dbReference type="OrthoDB" id="9815217at2"/>
<dbReference type="Proteomes" id="UP000198346">
    <property type="component" value="Unassembled WGS sequence"/>
</dbReference>
<evidence type="ECO:0000256" key="2">
    <source>
        <dbReference type="SAM" id="Coils"/>
    </source>
</evidence>